<name>A0A8J7AB04_9CYAN</name>
<keyword evidence="7" id="KW-1185">Reference proteome</keyword>
<sequence length="244" mass="26683">MLTLERLKQSPSAEYRCDQPLNLYQSPTCEDLTTQADRGRHLQIIDLAEGRENRPTAVQIRLCEDDYPGWIAFPQPPAAAALPLSLPPQPYQPTSLTAAEIQARLPAAIAFTRAAEAVPNQYLWGGTVAPNYDCSGLMQAAFAAAGIRIPRDSYQQEAFTQPIAKADLHPGDLIFFGTAERTNHVALYLGNGSYIHSSGRDQGRNGIGIDSITDLSDPISAAYQQQLRSFGRIVQSYRPAQSLP</sequence>
<dbReference type="PANTHER" id="PTHR47053:SF1">
    <property type="entry name" value="MUREIN DD-ENDOPEPTIDASE MEPH-RELATED"/>
    <property type="match status" value="1"/>
</dbReference>
<keyword evidence="4" id="KW-0788">Thiol protease</keyword>
<evidence type="ECO:0000256" key="3">
    <source>
        <dbReference type="ARBA" id="ARBA00022801"/>
    </source>
</evidence>
<proteinExistence type="inferred from homology"/>
<feature type="domain" description="NlpC/P60" evidence="5">
    <location>
        <begin position="104"/>
        <end position="234"/>
    </location>
</feature>
<evidence type="ECO:0000313" key="7">
    <source>
        <dbReference type="Proteomes" id="UP000636505"/>
    </source>
</evidence>
<dbReference type="EMBL" id="JADEXG010000059">
    <property type="protein sequence ID" value="MBE9079540.1"/>
    <property type="molecule type" value="Genomic_DNA"/>
</dbReference>
<gene>
    <name evidence="6" type="ORF">IQ241_19940</name>
</gene>
<dbReference type="InterPro" id="IPR000064">
    <property type="entry name" value="NLP_P60_dom"/>
</dbReference>
<dbReference type="InterPro" id="IPR051202">
    <property type="entry name" value="Peptidase_C40"/>
</dbReference>
<dbReference type="Gene3D" id="3.90.1720.10">
    <property type="entry name" value="endopeptidase domain like (from Nostoc punctiforme)"/>
    <property type="match status" value="1"/>
</dbReference>
<dbReference type="InterPro" id="IPR041382">
    <property type="entry name" value="SH3_16"/>
</dbReference>
<organism evidence="6 7">
    <name type="scientific">Vasconcelosia minhoensis LEGE 07310</name>
    <dbReference type="NCBI Taxonomy" id="915328"/>
    <lineage>
        <taxon>Bacteria</taxon>
        <taxon>Bacillati</taxon>
        <taxon>Cyanobacteriota</taxon>
        <taxon>Cyanophyceae</taxon>
        <taxon>Nodosilineales</taxon>
        <taxon>Cymatolegaceae</taxon>
        <taxon>Vasconcelosia</taxon>
        <taxon>Vasconcelosia minhoensis</taxon>
    </lineage>
</organism>
<keyword evidence="3" id="KW-0378">Hydrolase</keyword>
<keyword evidence="2" id="KW-0645">Protease</keyword>
<evidence type="ECO:0000313" key="6">
    <source>
        <dbReference type="EMBL" id="MBE9079540.1"/>
    </source>
</evidence>
<dbReference type="Pfam" id="PF18348">
    <property type="entry name" value="SH3_16"/>
    <property type="match status" value="1"/>
</dbReference>
<evidence type="ECO:0000256" key="1">
    <source>
        <dbReference type="ARBA" id="ARBA00007074"/>
    </source>
</evidence>
<accession>A0A8J7AB04</accession>
<dbReference type="AlphaFoldDB" id="A0A8J7AB04"/>
<comment type="similarity">
    <text evidence="1">Belongs to the peptidase C40 family.</text>
</comment>
<dbReference type="Gene3D" id="2.30.30.40">
    <property type="entry name" value="SH3 Domains"/>
    <property type="match status" value="1"/>
</dbReference>
<dbReference type="SUPFAM" id="SSF82057">
    <property type="entry name" value="Prokaryotic SH3-related domain"/>
    <property type="match status" value="1"/>
</dbReference>
<reference evidence="6" key="1">
    <citation type="submission" date="2020-10" db="EMBL/GenBank/DDBJ databases">
        <authorList>
            <person name="Castelo-Branco R."/>
            <person name="Eusebio N."/>
            <person name="Adriana R."/>
            <person name="Vieira A."/>
            <person name="Brugerolle De Fraissinette N."/>
            <person name="Rezende De Castro R."/>
            <person name="Schneider M.P."/>
            <person name="Vasconcelos V."/>
            <person name="Leao P.N."/>
        </authorList>
    </citation>
    <scope>NUCLEOTIDE SEQUENCE</scope>
    <source>
        <strain evidence="6">LEGE 07310</strain>
    </source>
</reference>
<dbReference type="Pfam" id="PF00877">
    <property type="entry name" value="NLPC_P60"/>
    <property type="match status" value="1"/>
</dbReference>
<dbReference type="RefSeq" id="WP_193910609.1">
    <property type="nucleotide sequence ID" value="NZ_JADEXG010000059.1"/>
</dbReference>
<protein>
    <submittedName>
        <fullName evidence="6">C40 family peptidase</fullName>
    </submittedName>
</protein>
<dbReference type="GO" id="GO:0006508">
    <property type="term" value="P:proteolysis"/>
    <property type="evidence" value="ECO:0007669"/>
    <property type="project" value="UniProtKB-KW"/>
</dbReference>
<evidence type="ECO:0000256" key="4">
    <source>
        <dbReference type="ARBA" id="ARBA00022807"/>
    </source>
</evidence>
<dbReference type="Proteomes" id="UP000636505">
    <property type="component" value="Unassembled WGS sequence"/>
</dbReference>
<evidence type="ECO:0000256" key="2">
    <source>
        <dbReference type="ARBA" id="ARBA00022670"/>
    </source>
</evidence>
<dbReference type="InterPro" id="IPR038765">
    <property type="entry name" value="Papain-like_cys_pep_sf"/>
</dbReference>
<comment type="caution">
    <text evidence="6">The sequence shown here is derived from an EMBL/GenBank/DDBJ whole genome shotgun (WGS) entry which is preliminary data.</text>
</comment>
<dbReference type="PANTHER" id="PTHR47053">
    <property type="entry name" value="MUREIN DD-ENDOPEPTIDASE MEPH-RELATED"/>
    <property type="match status" value="1"/>
</dbReference>
<dbReference type="SUPFAM" id="SSF54001">
    <property type="entry name" value="Cysteine proteinases"/>
    <property type="match status" value="1"/>
</dbReference>
<evidence type="ECO:0000259" key="5">
    <source>
        <dbReference type="PROSITE" id="PS51935"/>
    </source>
</evidence>
<dbReference type="GO" id="GO:0008234">
    <property type="term" value="F:cysteine-type peptidase activity"/>
    <property type="evidence" value="ECO:0007669"/>
    <property type="project" value="UniProtKB-KW"/>
</dbReference>
<dbReference type="PROSITE" id="PS51935">
    <property type="entry name" value="NLPC_P60"/>
    <property type="match status" value="1"/>
</dbReference>